<dbReference type="GO" id="GO:0008453">
    <property type="term" value="F:alanine-glyoxylate transaminase activity"/>
    <property type="evidence" value="ECO:0007669"/>
    <property type="project" value="TreeGrafter"/>
</dbReference>
<dbReference type="FunFam" id="3.40.640.10:FF:000054">
    <property type="entry name" value="Serine--glyoxylate aminotransferase"/>
    <property type="match status" value="1"/>
</dbReference>
<dbReference type="Proteomes" id="UP000824176">
    <property type="component" value="Unassembled WGS sequence"/>
</dbReference>
<dbReference type="InterPro" id="IPR015421">
    <property type="entry name" value="PyrdxlP-dep_Trfase_major"/>
</dbReference>
<dbReference type="Gene3D" id="3.90.1150.10">
    <property type="entry name" value="Aspartate Aminotransferase, domain 1"/>
    <property type="match status" value="1"/>
</dbReference>
<dbReference type="InterPro" id="IPR015424">
    <property type="entry name" value="PyrdxlP-dep_Trfase"/>
</dbReference>
<dbReference type="GO" id="GO:0019265">
    <property type="term" value="P:glycine biosynthetic process, by transamination of glyoxylate"/>
    <property type="evidence" value="ECO:0007669"/>
    <property type="project" value="TreeGrafter"/>
</dbReference>
<dbReference type="InterPro" id="IPR000192">
    <property type="entry name" value="Aminotrans_V_dom"/>
</dbReference>
<protein>
    <submittedName>
        <fullName evidence="9">Alanine--glyoxylate aminotransferase family protein</fullName>
    </submittedName>
</protein>
<dbReference type="PANTHER" id="PTHR21152:SF40">
    <property type="entry name" value="ALANINE--GLYOXYLATE AMINOTRANSFERASE"/>
    <property type="match status" value="1"/>
</dbReference>
<comment type="caution">
    <text evidence="9">The sequence shown here is derived from an EMBL/GenBank/DDBJ whole genome shotgun (WGS) entry which is preliminary data.</text>
</comment>
<dbReference type="GO" id="GO:0004760">
    <property type="term" value="F:L-serine-pyruvate transaminase activity"/>
    <property type="evidence" value="ECO:0007669"/>
    <property type="project" value="TreeGrafter"/>
</dbReference>
<dbReference type="PANTHER" id="PTHR21152">
    <property type="entry name" value="AMINOTRANSFERASE CLASS V"/>
    <property type="match status" value="1"/>
</dbReference>
<gene>
    <name evidence="9" type="ORF">H9804_02580</name>
</gene>
<proteinExistence type="inferred from homology"/>
<sequence length="384" mass="41828">MLKKYLITPGPTAVPEQVLLDMARPMIHHRTPEFEEIFKEARNGLKKVFKTEQEPLILASSGTGAMEAAVINTLSKGDKVLVINGGKFGERWIKICQAYGINAESIVVEWGHSVRAEDVKSFLDKNPDTKAVFVQGSETSTTVYHPIEQLAAITKNLPETLLVVDGITSAGVHDTRFDEWGIDILITGSQKAFMLPPGLAFITLSQKAWNMVEKSNLPKFYFNLKTELKNQLKNTTAWTAGVSLIVGLRTVIHMMEKEGIDNVFKRHAINAEATRQAVKALGLELLAKDLPSNAATGCFLPENVDGKAFVKYLRDKCGVALAGGQDQLAGKILRISHLGYHDAFDTITAISAIEMGLKIFGANIELGKGVAAAQAVLMGEMPAI</sequence>
<comment type="similarity">
    <text evidence="2 6">Belongs to the class-V pyridoxal-phosphate-dependent aminotransferase family.</text>
</comment>
<dbReference type="InterPro" id="IPR020578">
    <property type="entry name" value="Aminotrans_V_PyrdxlP_BS"/>
</dbReference>
<organism evidence="9 10">
    <name type="scientific">Candidatus Mucispirillum faecigallinarum</name>
    <dbReference type="NCBI Taxonomy" id="2838699"/>
    <lineage>
        <taxon>Bacteria</taxon>
        <taxon>Pseudomonadati</taxon>
        <taxon>Deferribacterota</taxon>
        <taxon>Deferribacteres</taxon>
        <taxon>Deferribacterales</taxon>
        <taxon>Mucispirillaceae</taxon>
        <taxon>Mucispirillum</taxon>
    </lineage>
</organism>
<keyword evidence="9" id="KW-0808">Transferase</keyword>
<dbReference type="EMBL" id="DXAQ01000036">
    <property type="protein sequence ID" value="HIZ88806.1"/>
    <property type="molecule type" value="Genomic_DNA"/>
</dbReference>
<dbReference type="PIRSF" id="PIRSF000524">
    <property type="entry name" value="SPT"/>
    <property type="match status" value="1"/>
</dbReference>
<evidence type="ECO:0000256" key="3">
    <source>
        <dbReference type="ARBA" id="ARBA00022898"/>
    </source>
</evidence>
<feature type="binding site" evidence="4">
    <location>
        <position position="334"/>
    </location>
    <ligand>
        <name>substrate</name>
    </ligand>
</feature>
<dbReference type="Gene3D" id="3.40.640.10">
    <property type="entry name" value="Type I PLP-dependent aspartate aminotransferase-like (Major domain)"/>
    <property type="match status" value="1"/>
</dbReference>
<dbReference type="PROSITE" id="PS00595">
    <property type="entry name" value="AA_TRANSFER_CLASS_5"/>
    <property type="match status" value="1"/>
</dbReference>
<feature type="modified residue" description="N6-(pyridoxal phosphate)lysine" evidence="5">
    <location>
        <position position="191"/>
    </location>
</feature>
<evidence type="ECO:0000256" key="7">
    <source>
        <dbReference type="RuleBase" id="RU004504"/>
    </source>
</evidence>
<accession>A0A9D2KB75</accession>
<dbReference type="SUPFAM" id="SSF53383">
    <property type="entry name" value="PLP-dependent transferases"/>
    <property type="match status" value="1"/>
</dbReference>
<evidence type="ECO:0000256" key="1">
    <source>
        <dbReference type="ARBA" id="ARBA00001933"/>
    </source>
</evidence>
<dbReference type="Pfam" id="PF00266">
    <property type="entry name" value="Aminotran_5"/>
    <property type="match status" value="1"/>
</dbReference>
<comment type="cofactor">
    <cofactor evidence="1 5 7">
        <name>pyridoxal 5'-phosphate</name>
        <dbReference type="ChEBI" id="CHEBI:597326"/>
    </cofactor>
</comment>
<dbReference type="InterPro" id="IPR015422">
    <property type="entry name" value="PyrdxlP-dep_Trfase_small"/>
</dbReference>
<reference evidence="9" key="2">
    <citation type="submission" date="2021-04" db="EMBL/GenBank/DDBJ databases">
        <authorList>
            <person name="Gilroy R."/>
        </authorList>
    </citation>
    <scope>NUCLEOTIDE SEQUENCE</scope>
    <source>
        <strain evidence="9">ChiW4-1371</strain>
    </source>
</reference>
<dbReference type="AlphaFoldDB" id="A0A9D2KB75"/>
<evidence type="ECO:0000259" key="8">
    <source>
        <dbReference type="Pfam" id="PF00266"/>
    </source>
</evidence>
<reference evidence="9" key="1">
    <citation type="journal article" date="2021" name="PeerJ">
        <title>Extensive microbial diversity within the chicken gut microbiome revealed by metagenomics and culture.</title>
        <authorList>
            <person name="Gilroy R."/>
            <person name="Ravi A."/>
            <person name="Getino M."/>
            <person name="Pursley I."/>
            <person name="Horton D.L."/>
            <person name="Alikhan N.F."/>
            <person name="Baker D."/>
            <person name="Gharbi K."/>
            <person name="Hall N."/>
            <person name="Watson M."/>
            <person name="Adriaenssens E.M."/>
            <person name="Foster-Nyarko E."/>
            <person name="Jarju S."/>
            <person name="Secka A."/>
            <person name="Antonio M."/>
            <person name="Oren A."/>
            <person name="Chaudhuri R.R."/>
            <person name="La Ragione R."/>
            <person name="Hildebrand F."/>
            <person name="Pallen M.J."/>
        </authorList>
    </citation>
    <scope>NUCLEOTIDE SEQUENCE</scope>
    <source>
        <strain evidence="9">ChiW4-1371</strain>
    </source>
</reference>
<evidence type="ECO:0000313" key="10">
    <source>
        <dbReference type="Proteomes" id="UP000824176"/>
    </source>
</evidence>
<keyword evidence="9" id="KW-0032">Aminotransferase</keyword>
<evidence type="ECO:0000256" key="4">
    <source>
        <dbReference type="PIRSR" id="PIRSR000524-1"/>
    </source>
</evidence>
<evidence type="ECO:0000256" key="6">
    <source>
        <dbReference type="RuleBase" id="RU004075"/>
    </source>
</evidence>
<feature type="domain" description="Aminotransferase class V" evidence="8">
    <location>
        <begin position="5"/>
        <end position="326"/>
    </location>
</feature>
<evidence type="ECO:0000313" key="9">
    <source>
        <dbReference type="EMBL" id="HIZ88806.1"/>
    </source>
</evidence>
<keyword evidence="3 5" id="KW-0663">Pyridoxal phosphate</keyword>
<evidence type="ECO:0000256" key="5">
    <source>
        <dbReference type="PIRSR" id="PIRSR000524-50"/>
    </source>
</evidence>
<dbReference type="InterPro" id="IPR024169">
    <property type="entry name" value="SP_NH2Trfase/AEP_transaminase"/>
</dbReference>
<name>A0A9D2KB75_9BACT</name>
<evidence type="ECO:0000256" key="2">
    <source>
        <dbReference type="ARBA" id="ARBA00009236"/>
    </source>
</evidence>